<dbReference type="Gene3D" id="2.170.130.10">
    <property type="entry name" value="TonB-dependent receptor, plug domain"/>
    <property type="match status" value="1"/>
</dbReference>
<keyword evidence="4 14" id="KW-1134">Transmembrane beta strand</keyword>
<evidence type="ECO:0000256" key="10">
    <source>
        <dbReference type="ARBA" id="ARBA00023077"/>
    </source>
</evidence>
<dbReference type="CDD" id="cd01347">
    <property type="entry name" value="ligand_gated_channel"/>
    <property type="match status" value="1"/>
</dbReference>
<evidence type="ECO:0000256" key="14">
    <source>
        <dbReference type="PROSITE-ProRule" id="PRU01360"/>
    </source>
</evidence>
<dbReference type="Proteomes" id="UP001597308">
    <property type="component" value="Unassembled WGS sequence"/>
</dbReference>
<proteinExistence type="inferred from homology"/>
<keyword evidence="10 15" id="KW-0798">TonB box</keyword>
<comment type="subcellular location">
    <subcellularLocation>
        <location evidence="1 14">Cell outer membrane</location>
        <topology evidence="1 14">Multi-pass membrane protein</topology>
    </subcellularLocation>
</comment>
<keyword evidence="12 19" id="KW-0675">Receptor</keyword>
<evidence type="ECO:0000256" key="3">
    <source>
        <dbReference type="ARBA" id="ARBA00022448"/>
    </source>
</evidence>
<dbReference type="InterPro" id="IPR036942">
    <property type="entry name" value="Beta-barrel_TonB_sf"/>
</dbReference>
<comment type="caution">
    <text evidence="19">The sequence shown here is derived from an EMBL/GenBank/DDBJ whole genome shotgun (WGS) entry which is preliminary data.</text>
</comment>
<keyword evidence="8" id="KW-0408">Iron</keyword>
<dbReference type="PANTHER" id="PTHR32552:SF68">
    <property type="entry name" value="FERRICHROME OUTER MEMBRANE TRANSPORTER_PHAGE RECEPTOR"/>
    <property type="match status" value="1"/>
</dbReference>
<keyword evidence="9" id="KW-0406">Ion transport</keyword>
<keyword evidence="6 14" id="KW-0812">Transmembrane</keyword>
<evidence type="ECO:0000313" key="20">
    <source>
        <dbReference type="Proteomes" id="UP001597308"/>
    </source>
</evidence>
<sequence>MSRMSHALLASASLAVLSLPQGAQAQGAAGGTTVLEEISVEGQAAGARVDGAPGVATNDGYVAKTTRSATKTDTPVNEVPATINTVTQKQLDDRRPQNLQEALNYTPGVRTGAYGADPRFDSFFIRGVDVTYTGVFRDGLRQFSSPSGLFRLEPYGLESVTVLKGPSSALYGAGASVGVIDLISKRPTDYKFGEVEVQTGSHARKQVSFDIGGPLNEQGTVLYRLTGLARDANTEMRYVPDDRYFIAPAVTFRPSDDTELTILTEFMHGRTGGSAAYVNHYDADFNSIGAVKTQLANGKFNNFTQDQGRVGYEFKHSFSDTVSLHQNVRGSALTQREEYNGRYSELSEAGGAGLVKEQFVALAADTYLKTELQTGPVSHTLLTGVDVSLLKYSSKYALSYYSDPDDIQVPDFGSDAATPFRSKQDQSLVGVYAQDELKMDAWRLTLNGRYDWFDSTYKSSQVAGVYDELGNLTGYATTRGTQKQNDGKFTGRVGLSYVTEFGLTPYVGYGTSFVPNPGTVIDGTVTKPTVGEQVEAGVKYKFPDVNATINASVFNLKQDDGIVYAVVTDSSGSSNRQTQLDFRSRGFEIEAAATLVNGVNLLASYAYVDTKIGKPDSIKGKNLTSIPKHSFSLWGGYDVPDGAAKGLSLGAGVRYTGRNFGDNANRSVIANKARAFVDAKASYELENLNPKLKGLKLQVNATNLLDKVEQVCSSNYCYFDEGRKVIASLKYRW</sequence>
<feature type="domain" description="TonB-dependent receptor plug" evidence="18">
    <location>
        <begin position="76"/>
        <end position="179"/>
    </location>
</feature>
<evidence type="ECO:0000259" key="17">
    <source>
        <dbReference type="Pfam" id="PF00593"/>
    </source>
</evidence>
<dbReference type="Pfam" id="PF07715">
    <property type="entry name" value="Plug"/>
    <property type="match status" value="1"/>
</dbReference>
<evidence type="ECO:0000313" key="19">
    <source>
        <dbReference type="EMBL" id="MFD1702866.1"/>
    </source>
</evidence>
<dbReference type="InterPro" id="IPR037066">
    <property type="entry name" value="Plug_dom_sf"/>
</dbReference>
<evidence type="ECO:0000256" key="8">
    <source>
        <dbReference type="ARBA" id="ARBA00023004"/>
    </source>
</evidence>
<dbReference type="InterPro" id="IPR012910">
    <property type="entry name" value="Plug_dom"/>
</dbReference>
<dbReference type="InterPro" id="IPR010105">
    <property type="entry name" value="TonB_sidphr_rcpt"/>
</dbReference>
<evidence type="ECO:0000256" key="11">
    <source>
        <dbReference type="ARBA" id="ARBA00023136"/>
    </source>
</evidence>
<evidence type="ECO:0000256" key="16">
    <source>
        <dbReference type="SAM" id="SignalP"/>
    </source>
</evidence>
<gene>
    <name evidence="19" type="ORF">ACFSCV_07595</name>
</gene>
<protein>
    <submittedName>
        <fullName evidence="19">TonB-dependent siderophore receptor</fullName>
    </submittedName>
</protein>
<keyword evidence="11 14" id="KW-0472">Membrane</keyword>
<name>A0ABW4K871_9HYPH</name>
<evidence type="ECO:0000256" key="2">
    <source>
        <dbReference type="ARBA" id="ARBA00009810"/>
    </source>
</evidence>
<keyword evidence="20" id="KW-1185">Reference proteome</keyword>
<feature type="chain" id="PRO_5045458242" evidence="16">
    <location>
        <begin position="26"/>
        <end position="733"/>
    </location>
</feature>
<evidence type="ECO:0000256" key="12">
    <source>
        <dbReference type="ARBA" id="ARBA00023170"/>
    </source>
</evidence>
<feature type="domain" description="TonB-dependent receptor-like beta-barrel" evidence="17">
    <location>
        <begin position="268"/>
        <end position="704"/>
    </location>
</feature>
<evidence type="ECO:0000256" key="13">
    <source>
        <dbReference type="ARBA" id="ARBA00023237"/>
    </source>
</evidence>
<organism evidence="19 20">
    <name type="scientific">Methylopila henanensis</name>
    <dbReference type="NCBI Taxonomy" id="873516"/>
    <lineage>
        <taxon>Bacteria</taxon>
        <taxon>Pseudomonadati</taxon>
        <taxon>Pseudomonadota</taxon>
        <taxon>Alphaproteobacteria</taxon>
        <taxon>Hyphomicrobiales</taxon>
        <taxon>Methylopilaceae</taxon>
        <taxon>Methylopila</taxon>
    </lineage>
</organism>
<keyword evidence="13 14" id="KW-0998">Cell outer membrane</keyword>
<evidence type="ECO:0000256" key="15">
    <source>
        <dbReference type="RuleBase" id="RU003357"/>
    </source>
</evidence>
<reference evidence="20" key="1">
    <citation type="journal article" date="2019" name="Int. J. Syst. Evol. Microbiol.">
        <title>The Global Catalogue of Microorganisms (GCM) 10K type strain sequencing project: providing services to taxonomists for standard genome sequencing and annotation.</title>
        <authorList>
            <consortium name="The Broad Institute Genomics Platform"/>
            <consortium name="The Broad Institute Genome Sequencing Center for Infectious Disease"/>
            <person name="Wu L."/>
            <person name="Ma J."/>
        </authorList>
    </citation>
    <scope>NUCLEOTIDE SEQUENCE [LARGE SCALE GENOMIC DNA]</scope>
    <source>
        <strain evidence="20">KCTC 23707</strain>
    </source>
</reference>
<feature type="signal peptide" evidence="16">
    <location>
        <begin position="1"/>
        <end position="25"/>
    </location>
</feature>
<evidence type="ECO:0000256" key="1">
    <source>
        <dbReference type="ARBA" id="ARBA00004571"/>
    </source>
</evidence>
<dbReference type="SUPFAM" id="SSF56935">
    <property type="entry name" value="Porins"/>
    <property type="match status" value="1"/>
</dbReference>
<evidence type="ECO:0000256" key="6">
    <source>
        <dbReference type="ARBA" id="ARBA00022692"/>
    </source>
</evidence>
<dbReference type="InterPro" id="IPR000531">
    <property type="entry name" value="Beta-barrel_TonB"/>
</dbReference>
<evidence type="ECO:0000256" key="9">
    <source>
        <dbReference type="ARBA" id="ARBA00023065"/>
    </source>
</evidence>
<keyword evidence="5" id="KW-0410">Iron transport</keyword>
<dbReference type="Gene3D" id="2.40.170.20">
    <property type="entry name" value="TonB-dependent receptor, beta-barrel domain"/>
    <property type="match status" value="1"/>
</dbReference>
<keyword evidence="7 16" id="KW-0732">Signal</keyword>
<dbReference type="RefSeq" id="WP_378798544.1">
    <property type="nucleotide sequence ID" value="NZ_JBHUER010000004.1"/>
</dbReference>
<dbReference type="NCBIfam" id="TIGR01783">
    <property type="entry name" value="TonB-siderophor"/>
    <property type="match status" value="1"/>
</dbReference>
<dbReference type="EMBL" id="JBHUER010000004">
    <property type="protein sequence ID" value="MFD1702866.1"/>
    <property type="molecule type" value="Genomic_DNA"/>
</dbReference>
<evidence type="ECO:0000259" key="18">
    <source>
        <dbReference type="Pfam" id="PF07715"/>
    </source>
</evidence>
<comment type="similarity">
    <text evidence="2 14 15">Belongs to the TonB-dependent receptor family.</text>
</comment>
<evidence type="ECO:0000256" key="4">
    <source>
        <dbReference type="ARBA" id="ARBA00022452"/>
    </source>
</evidence>
<dbReference type="InterPro" id="IPR039426">
    <property type="entry name" value="TonB-dep_rcpt-like"/>
</dbReference>
<dbReference type="PROSITE" id="PS52016">
    <property type="entry name" value="TONB_DEPENDENT_REC_3"/>
    <property type="match status" value="1"/>
</dbReference>
<keyword evidence="3 14" id="KW-0813">Transport</keyword>
<evidence type="ECO:0000256" key="7">
    <source>
        <dbReference type="ARBA" id="ARBA00022729"/>
    </source>
</evidence>
<evidence type="ECO:0000256" key="5">
    <source>
        <dbReference type="ARBA" id="ARBA00022496"/>
    </source>
</evidence>
<accession>A0ABW4K871</accession>
<dbReference type="Pfam" id="PF00593">
    <property type="entry name" value="TonB_dep_Rec_b-barrel"/>
    <property type="match status" value="1"/>
</dbReference>
<dbReference type="PANTHER" id="PTHR32552">
    <property type="entry name" value="FERRICHROME IRON RECEPTOR-RELATED"/>
    <property type="match status" value="1"/>
</dbReference>